<accession>A0A2U1E6B8</accession>
<feature type="transmembrane region" description="Helical" evidence="2">
    <location>
        <begin position="106"/>
        <end position="126"/>
    </location>
</feature>
<dbReference type="EMBL" id="QEKV01000001">
    <property type="protein sequence ID" value="PVY95496.1"/>
    <property type="molecule type" value="Genomic_DNA"/>
</dbReference>
<keyword evidence="2" id="KW-0472">Membrane</keyword>
<evidence type="ECO:0000256" key="1">
    <source>
        <dbReference type="ARBA" id="ARBA00023125"/>
    </source>
</evidence>
<dbReference type="Gene3D" id="1.10.260.40">
    <property type="entry name" value="lambda repressor-like DNA-binding domains"/>
    <property type="match status" value="1"/>
</dbReference>
<feature type="domain" description="HTH cro/C1-type" evidence="3">
    <location>
        <begin position="7"/>
        <end position="61"/>
    </location>
</feature>
<dbReference type="SUPFAM" id="SSF47413">
    <property type="entry name" value="lambda repressor-like DNA-binding domains"/>
    <property type="match status" value="1"/>
</dbReference>
<name>A0A2U1E6B8_9FIRM</name>
<keyword evidence="2" id="KW-1133">Transmembrane helix</keyword>
<dbReference type="CDD" id="cd00093">
    <property type="entry name" value="HTH_XRE"/>
    <property type="match status" value="1"/>
</dbReference>
<dbReference type="GO" id="GO:0003677">
    <property type="term" value="F:DNA binding"/>
    <property type="evidence" value="ECO:0007669"/>
    <property type="project" value="UniProtKB-KW"/>
</dbReference>
<dbReference type="InterPro" id="IPR001387">
    <property type="entry name" value="Cro/C1-type_HTH"/>
</dbReference>
<dbReference type="RefSeq" id="WP_116479437.1">
    <property type="nucleotide sequence ID" value="NZ_QEKV01000001.1"/>
</dbReference>
<dbReference type="AlphaFoldDB" id="A0A2U1E6B8"/>
<evidence type="ECO:0000256" key="2">
    <source>
        <dbReference type="SAM" id="Phobius"/>
    </source>
</evidence>
<evidence type="ECO:0000313" key="5">
    <source>
        <dbReference type="Proteomes" id="UP000245793"/>
    </source>
</evidence>
<dbReference type="PANTHER" id="PTHR46558">
    <property type="entry name" value="TRACRIPTIONAL REGULATORY PROTEIN-RELATED-RELATED"/>
    <property type="match status" value="1"/>
</dbReference>
<dbReference type="Pfam" id="PF01381">
    <property type="entry name" value="HTH_3"/>
    <property type="match status" value="1"/>
</dbReference>
<protein>
    <submittedName>
        <fullName evidence="4">DNA-binding XRE family transcriptional regulator</fullName>
    </submittedName>
</protein>
<keyword evidence="2" id="KW-0812">Transmembrane</keyword>
<keyword evidence="5" id="KW-1185">Reference proteome</keyword>
<evidence type="ECO:0000259" key="3">
    <source>
        <dbReference type="PROSITE" id="PS50943"/>
    </source>
</evidence>
<dbReference type="SMART" id="SM00530">
    <property type="entry name" value="HTH_XRE"/>
    <property type="match status" value="1"/>
</dbReference>
<dbReference type="PANTHER" id="PTHR46558:SF15">
    <property type="entry name" value="HELIX-TURN-HELIX DOMAIN PROTEIN"/>
    <property type="match status" value="1"/>
</dbReference>
<dbReference type="InterPro" id="IPR010982">
    <property type="entry name" value="Lambda_DNA-bd_dom_sf"/>
</dbReference>
<proteinExistence type="predicted"/>
<gene>
    <name evidence="4" type="ORF">C7381_10120</name>
</gene>
<feature type="transmembrane region" description="Helical" evidence="2">
    <location>
        <begin position="173"/>
        <end position="194"/>
    </location>
</feature>
<sequence length="200" mass="23169">MELGNKIKYYRGEKELSQEELAERVYVSRQTISNWENNKSYPDINSIVLLSEVFEISIDNLIKGDVEQMKKEINSEEVKKLNFYATMMAILMLVATILLMPMLKFIGLYGFIPYFVLVGCAMFFAIKVDKIKKDNDIQTYKEIVAFTEGKRLDEIQKIEEKAKRPYQKIIDGFLWAAIALLISGIMIFLLRLQLFNKIGG</sequence>
<keyword evidence="1 4" id="KW-0238">DNA-binding</keyword>
<organism evidence="4 5">
    <name type="scientific">Ezakiella coagulans</name>
    <dbReference type="NCBI Taxonomy" id="46507"/>
    <lineage>
        <taxon>Bacteria</taxon>
        <taxon>Bacillati</taxon>
        <taxon>Bacillota</taxon>
        <taxon>Tissierellia</taxon>
        <taxon>Ezakiella</taxon>
    </lineage>
</organism>
<dbReference type="Proteomes" id="UP000245793">
    <property type="component" value="Unassembled WGS sequence"/>
</dbReference>
<comment type="caution">
    <text evidence="4">The sequence shown here is derived from an EMBL/GenBank/DDBJ whole genome shotgun (WGS) entry which is preliminary data.</text>
</comment>
<feature type="transmembrane region" description="Helical" evidence="2">
    <location>
        <begin position="81"/>
        <end position="100"/>
    </location>
</feature>
<evidence type="ECO:0000313" key="4">
    <source>
        <dbReference type="EMBL" id="PVY95496.1"/>
    </source>
</evidence>
<reference evidence="4 5" key="1">
    <citation type="submission" date="2018-04" db="EMBL/GenBank/DDBJ databases">
        <title>Genomic Encyclopedia of Type Strains, Phase IV (KMG-IV): sequencing the most valuable type-strain genomes for metagenomic binning, comparative biology and taxonomic classification.</title>
        <authorList>
            <person name="Goeker M."/>
        </authorList>
    </citation>
    <scope>NUCLEOTIDE SEQUENCE [LARGE SCALE GENOMIC DNA]</scope>
    <source>
        <strain evidence="4 5">DSM 20705</strain>
    </source>
</reference>
<dbReference type="PROSITE" id="PS50943">
    <property type="entry name" value="HTH_CROC1"/>
    <property type="match status" value="1"/>
</dbReference>